<reference evidence="1" key="1">
    <citation type="submission" date="2023-07" db="EMBL/GenBank/DDBJ databases">
        <title>Genomic Encyclopedia of Type Strains, Phase IV (KMG-IV): sequencing the most valuable type-strain genomes for metagenomic binning, comparative biology and taxonomic classification.</title>
        <authorList>
            <person name="Goeker M."/>
        </authorList>
    </citation>
    <scope>NUCLEOTIDE SEQUENCE</scope>
    <source>
        <strain evidence="1">DSM 19659</strain>
    </source>
</reference>
<evidence type="ECO:0000313" key="1">
    <source>
        <dbReference type="EMBL" id="MDQ0153157.1"/>
    </source>
</evidence>
<keyword evidence="2" id="KW-1185">Reference proteome</keyword>
<organism evidence="1 2">
    <name type="scientific">Moryella indoligenes</name>
    <dbReference type="NCBI Taxonomy" id="371674"/>
    <lineage>
        <taxon>Bacteria</taxon>
        <taxon>Bacillati</taxon>
        <taxon>Bacillota</taxon>
        <taxon>Clostridia</taxon>
        <taxon>Lachnospirales</taxon>
        <taxon>Lachnospiraceae</taxon>
        <taxon>Moryella</taxon>
    </lineage>
</organism>
<evidence type="ECO:0000313" key="2">
    <source>
        <dbReference type="Proteomes" id="UP001241537"/>
    </source>
</evidence>
<dbReference type="AlphaFoldDB" id="A0AAE3VBN3"/>
<dbReference type="Proteomes" id="UP001241537">
    <property type="component" value="Unassembled WGS sequence"/>
</dbReference>
<dbReference type="RefSeq" id="WP_307255170.1">
    <property type="nucleotide sequence ID" value="NZ_JAUSTO010000013.1"/>
</dbReference>
<protein>
    <submittedName>
        <fullName evidence="1">Uncharacterized protein with gpF-like domain</fullName>
    </submittedName>
</protein>
<comment type="caution">
    <text evidence="1">The sequence shown here is derived from an EMBL/GenBank/DDBJ whole genome shotgun (WGS) entry which is preliminary data.</text>
</comment>
<proteinExistence type="predicted"/>
<name>A0AAE3VBN3_9FIRM</name>
<gene>
    <name evidence="1" type="ORF">J2S20_001866</name>
</gene>
<accession>A0AAE3VBN3</accession>
<sequence length="73" mass="8401">MNEVYVHLLDFKTTQQAEAITKNEDSSYSIFLNSRLSSLMLKDAYEHALKHIQSGDFEKDDVQEIELEAHIDG</sequence>
<dbReference type="EMBL" id="JAUSTO010000013">
    <property type="protein sequence ID" value="MDQ0153157.1"/>
    <property type="molecule type" value="Genomic_DNA"/>
</dbReference>